<dbReference type="STRING" id="35128.B8BR21"/>
<dbReference type="SUPFAM" id="SSF52821">
    <property type="entry name" value="Rhodanese/Cell cycle control phosphatase"/>
    <property type="match status" value="1"/>
</dbReference>
<dbReference type="SMART" id="SM00450">
    <property type="entry name" value="RHOD"/>
    <property type="match status" value="1"/>
</dbReference>
<dbReference type="PANTHER" id="PTHR44086">
    <property type="entry name" value="THIOSULFATE SULFURTRANSFERASE RDL2, MITOCHONDRIAL-RELATED"/>
    <property type="match status" value="1"/>
</dbReference>
<gene>
    <name evidence="2" type="ORF">THAPSDRAFT_39141</name>
</gene>
<dbReference type="EMBL" id="CM000638">
    <property type="protein sequence ID" value="EED96456.1"/>
    <property type="molecule type" value="Genomic_DNA"/>
</dbReference>
<dbReference type="GeneID" id="7445139"/>
<keyword evidence="3" id="KW-1185">Reference proteome</keyword>
<reference evidence="2 3" key="2">
    <citation type="journal article" date="2008" name="Nature">
        <title>The Phaeodactylum genome reveals the evolutionary history of diatom genomes.</title>
        <authorList>
            <person name="Bowler C."/>
            <person name="Allen A.E."/>
            <person name="Badger J.H."/>
            <person name="Grimwood J."/>
            <person name="Jabbari K."/>
            <person name="Kuo A."/>
            <person name="Maheswari U."/>
            <person name="Martens C."/>
            <person name="Maumus F."/>
            <person name="Otillar R.P."/>
            <person name="Rayko E."/>
            <person name="Salamov A."/>
            <person name="Vandepoele K."/>
            <person name="Beszteri B."/>
            <person name="Gruber A."/>
            <person name="Heijde M."/>
            <person name="Katinka M."/>
            <person name="Mock T."/>
            <person name="Valentin K."/>
            <person name="Verret F."/>
            <person name="Berges J.A."/>
            <person name="Brownlee C."/>
            <person name="Cadoret J.P."/>
            <person name="Chiovitti A."/>
            <person name="Choi C.J."/>
            <person name="Coesel S."/>
            <person name="De Martino A."/>
            <person name="Detter J.C."/>
            <person name="Durkin C."/>
            <person name="Falciatore A."/>
            <person name="Fournet J."/>
            <person name="Haruta M."/>
            <person name="Huysman M.J."/>
            <person name="Jenkins B.D."/>
            <person name="Jiroutova K."/>
            <person name="Jorgensen R.E."/>
            <person name="Joubert Y."/>
            <person name="Kaplan A."/>
            <person name="Kroger N."/>
            <person name="Kroth P.G."/>
            <person name="La Roche J."/>
            <person name="Lindquist E."/>
            <person name="Lommer M."/>
            <person name="Martin-Jezequel V."/>
            <person name="Lopez P.J."/>
            <person name="Lucas S."/>
            <person name="Mangogna M."/>
            <person name="McGinnis K."/>
            <person name="Medlin L.K."/>
            <person name="Montsant A."/>
            <person name="Oudot-Le Secq M.P."/>
            <person name="Napoli C."/>
            <person name="Obornik M."/>
            <person name="Parker M.S."/>
            <person name="Petit J.L."/>
            <person name="Porcel B.M."/>
            <person name="Poulsen N."/>
            <person name="Robison M."/>
            <person name="Rychlewski L."/>
            <person name="Rynearson T.A."/>
            <person name="Schmutz J."/>
            <person name="Shapiro H."/>
            <person name="Siaut M."/>
            <person name="Stanley M."/>
            <person name="Sussman M.R."/>
            <person name="Taylor A.R."/>
            <person name="Vardi A."/>
            <person name="von Dassow P."/>
            <person name="Vyverman W."/>
            <person name="Willis A."/>
            <person name="Wyrwicz L.S."/>
            <person name="Rokhsar D.S."/>
            <person name="Weissenbach J."/>
            <person name="Armbrust E.V."/>
            <person name="Green B.R."/>
            <person name="Van de Peer Y."/>
            <person name="Grigoriev I.V."/>
        </authorList>
    </citation>
    <scope>NUCLEOTIDE SEQUENCE [LARGE SCALE GENOMIC DNA]</scope>
    <source>
        <strain evidence="2 3">CCMP1335</strain>
    </source>
</reference>
<dbReference type="GO" id="GO:0004792">
    <property type="term" value="F:thiosulfate-cyanide sulfurtransferase activity"/>
    <property type="evidence" value="ECO:0000318"/>
    <property type="project" value="GO_Central"/>
</dbReference>
<organism evidence="2 3">
    <name type="scientific">Thalassiosira pseudonana</name>
    <name type="common">Marine diatom</name>
    <name type="synonym">Cyclotella nana</name>
    <dbReference type="NCBI Taxonomy" id="35128"/>
    <lineage>
        <taxon>Eukaryota</taxon>
        <taxon>Sar</taxon>
        <taxon>Stramenopiles</taxon>
        <taxon>Ochrophyta</taxon>
        <taxon>Bacillariophyta</taxon>
        <taxon>Coscinodiscophyceae</taxon>
        <taxon>Thalassiosirophycidae</taxon>
        <taxon>Thalassiosirales</taxon>
        <taxon>Thalassiosiraceae</taxon>
        <taxon>Thalassiosira</taxon>
    </lineage>
</organism>
<reference evidence="2 3" key="1">
    <citation type="journal article" date="2004" name="Science">
        <title>The genome of the diatom Thalassiosira pseudonana: ecology, evolution, and metabolism.</title>
        <authorList>
            <person name="Armbrust E.V."/>
            <person name="Berges J.A."/>
            <person name="Bowler C."/>
            <person name="Green B.R."/>
            <person name="Martinez D."/>
            <person name="Putnam N.H."/>
            <person name="Zhou S."/>
            <person name="Allen A.E."/>
            <person name="Apt K.E."/>
            <person name="Bechner M."/>
            <person name="Brzezinski M.A."/>
            <person name="Chaal B.K."/>
            <person name="Chiovitti A."/>
            <person name="Davis A.K."/>
            <person name="Demarest M.S."/>
            <person name="Detter J.C."/>
            <person name="Glavina T."/>
            <person name="Goodstein D."/>
            <person name="Hadi M.Z."/>
            <person name="Hellsten U."/>
            <person name="Hildebrand M."/>
            <person name="Jenkins B.D."/>
            <person name="Jurka J."/>
            <person name="Kapitonov V.V."/>
            <person name="Kroger N."/>
            <person name="Lau W.W."/>
            <person name="Lane T.W."/>
            <person name="Larimer F.W."/>
            <person name="Lippmeier J.C."/>
            <person name="Lucas S."/>
            <person name="Medina M."/>
            <person name="Montsant A."/>
            <person name="Obornik M."/>
            <person name="Parker M.S."/>
            <person name="Palenik B."/>
            <person name="Pazour G.J."/>
            <person name="Richardson P.M."/>
            <person name="Rynearson T.A."/>
            <person name="Saito M.A."/>
            <person name="Schwartz D.C."/>
            <person name="Thamatrakoln K."/>
            <person name="Valentin K."/>
            <person name="Vardi A."/>
            <person name="Wilkerson F.P."/>
            <person name="Rokhsar D.S."/>
        </authorList>
    </citation>
    <scope>NUCLEOTIDE SEQUENCE [LARGE SCALE GENOMIC DNA]</scope>
    <source>
        <strain evidence="2 3">CCMP1335</strain>
    </source>
</reference>
<dbReference type="GO" id="GO:0005739">
    <property type="term" value="C:mitochondrion"/>
    <property type="evidence" value="ECO:0000318"/>
    <property type="project" value="GO_Central"/>
</dbReference>
<dbReference type="InParanoid" id="B8BR21"/>
<dbReference type="InterPro" id="IPR001763">
    <property type="entry name" value="Rhodanese-like_dom"/>
</dbReference>
<dbReference type="RefSeq" id="XP_002286815.1">
    <property type="nucleotide sequence ID" value="XM_002286779.1"/>
</dbReference>
<dbReference type="PROSITE" id="PS50206">
    <property type="entry name" value="RHODANESE_3"/>
    <property type="match status" value="1"/>
</dbReference>
<dbReference type="HOGENOM" id="CLU_089574_0_2_1"/>
<evidence type="ECO:0000313" key="3">
    <source>
        <dbReference type="Proteomes" id="UP000001449"/>
    </source>
</evidence>
<proteinExistence type="predicted"/>
<dbReference type="InterPro" id="IPR036873">
    <property type="entry name" value="Rhodanese-like_dom_sf"/>
</dbReference>
<accession>B8BR21</accession>
<dbReference type="Gene3D" id="3.40.250.10">
    <property type="entry name" value="Rhodanese-like domain"/>
    <property type="match status" value="1"/>
</dbReference>
<dbReference type="Pfam" id="PF00581">
    <property type="entry name" value="Rhodanese"/>
    <property type="match status" value="1"/>
</dbReference>
<dbReference type="OMA" id="SANEWWG"/>
<sequence>MRDLIDEVTNNNRKCTIIDVRGPEEVASTGKLGDVVQNLPLPDIAGGAFSLEKDIFKSKFGFEKPGFDSTIVFSCKGGIRSAKAVKLAKEAGYTDILDYSGGANDWFA</sequence>
<dbReference type="eggNOG" id="KOG1530">
    <property type="taxonomic scope" value="Eukaryota"/>
</dbReference>
<protein>
    <recommendedName>
        <fullName evidence="1">Rhodanese domain-containing protein</fullName>
    </recommendedName>
</protein>
<dbReference type="KEGG" id="tps:THAPSDRAFT_39141"/>
<name>B8BR21_THAPS</name>
<dbReference type="PANTHER" id="PTHR44086:SF10">
    <property type="entry name" value="THIOSULFATE SULFURTRANSFERASE_RHODANESE-LIKE DOMAIN-CONTAINING PROTEIN 3"/>
    <property type="match status" value="1"/>
</dbReference>
<dbReference type="Proteomes" id="UP000001449">
    <property type="component" value="Chromosome 1"/>
</dbReference>
<evidence type="ECO:0000313" key="2">
    <source>
        <dbReference type="EMBL" id="EED96456.1"/>
    </source>
</evidence>
<dbReference type="AlphaFoldDB" id="B8BR21"/>
<dbReference type="PaxDb" id="35128-Thaps39141"/>
<evidence type="ECO:0000259" key="1">
    <source>
        <dbReference type="PROSITE" id="PS50206"/>
    </source>
</evidence>
<feature type="domain" description="Rhodanese" evidence="1">
    <location>
        <begin position="11"/>
        <end position="108"/>
    </location>
</feature>